<dbReference type="InterPro" id="IPR027417">
    <property type="entry name" value="P-loop_NTPase"/>
</dbReference>
<sequence length="572" mass="64878">MITEQIYGRNVFIGNQISAKYHLTEEAMYRHNAFIEALPPVLMPEEAANRIRRKPVYDEAGRYWNAQRRLQSVQTITNYIEPLPIHLDLEQRFSRMIRNGYMARNPISAEWIKQMRAGFRDLDWGAGEDGYVPIIRSSAAGFSIIGTSGVGKTTALDSVLSLYPQVIVHTEYNGHSFDRTQLVWLKLDCPFDGSLKGLCLNFFQAIDIILGTRYYQKFGNSRRTVDELLPNMAHLAAALGLGVLVIDEIQRLNEAKSGGAAKMLNFFVQMVNTIGVPVVLVGTFKALHFMTREFAQARRSAGQGDLIWANLARDDVWDFFIDGLWEYQWTNVSSSLTPALRQVLYEESQGIVDIAVKLYMLAQWHVIGQEDERIYPGLIRDVARESLKLAKPILDALKARDIQKLSQISDIYPPIRNLDEYLHRATDRITIEGTLNTLRNQQKAEKNIMDDDAESLIIQVARWLVEAGIEPKTARECTVKALNRHGSGINLKLVMQEAFTLAVKYLASQEDESSEKEESKQEPNRRKRKDKVVSLSGDLREIVEKSKKKGIPAYQALKDAGMIKPASEFLAR</sequence>
<dbReference type="EMBL" id="JAKOAV010000015">
    <property type="protein sequence ID" value="MDF9408526.1"/>
    <property type="molecule type" value="Genomic_DNA"/>
</dbReference>
<keyword evidence="4" id="KW-1185">Reference proteome</keyword>
<dbReference type="InterPro" id="IPR049945">
    <property type="entry name" value="AAA_22"/>
</dbReference>
<gene>
    <name evidence="3" type="ORF">L7E55_09170</name>
</gene>
<organism evidence="3 4">
    <name type="scientific">Pelotomaculum isophthalicicum JI</name>
    <dbReference type="NCBI Taxonomy" id="947010"/>
    <lineage>
        <taxon>Bacteria</taxon>
        <taxon>Bacillati</taxon>
        <taxon>Bacillota</taxon>
        <taxon>Clostridia</taxon>
        <taxon>Eubacteriales</taxon>
        <taxon>Desulfotomaculaceae</taxon>
        <taxon>Pelotomaculum</taxon>
    </lineage>
</organism>
<comment type="caution">
    <text evidence="3">The sequence shown here is derived from an EMBL/GenBank/DDBJ whole genome shotgun (WGS) entry which is preliminary data.</text>
</comment>
<proteinExistence type="predicted"/>
<name>A0A9X4H1Y3_9FIRM</name>
<feature type="domain" description="ORC1/DEAH AAA+ ATPase" evidence="2">
    <location>
        <begin position="142"/>
        <end position="284"/>
    </location>
</feature>
<evidence type="ECO:0000256" key="1">
    <source>
        <dbReference type="SAM" id="MobiDB-lite"/>
    </source>
</evidence>
<dbReference type="AlphaFoldDB" id="A0A9X4H1Y3"/>
<accession>A0A9X4H1Y3</accession>
<evidence type="ECO:0000313" key="4">
    <source>
        <dbReference type="Proteomes" id="UP001154312"/>
    </source>
</evidence>
<dbReference type="GO" id="GO:0016887">
    <property type="term" value="F:ATP hydrolysis activity"/>
    <property type="evidence" value="ECO:0007669"/>
    <property type="project" value="InterPro"/>
</dbReference>
<evidence type="ECO:0000259" key="2">
    <source>
        <dbReference type="Pfam" id="PF13401"/>
    </source>
</evidence>
<dbReference type="GO" id="GO:0005524">
    <property type="term" value="F:ATP binding"/>
    <property type="evidence" value="ECO:0007669"/>
    <property type="project" value="UniProtKB-KW"/>
</dbReference>
<keyword evidence="3" id="KW-0547">Nucleotide-binding</keyword>
<dbReference type="Pfam" id="PF13401">
    <property type="entry name" value="AAA_22"/>
    <property type="match status" value="1"/>
</dbReference>
<dbReference type="Gene3D" id="3.40.50.300">
    <property type="entry name" value="P-loop containing nucleotide triphosphate hydrolases"/>
    <property type="match status" value="1"/>
</dbReference>
<reference evidence="3" key="1">
    <citation type="submission" date="2022-02" db="EMBL/GenBank/DDBJ databases">
        <authorList>
            <person name="Leng L."/>
        </authorList>
    </citation>
    <scope>NUCLEOTIDE SEQUENCE</scope>
    <source>
        <strain evidence="3">JI</strain>
    </source>
</reference>
<evidence type="ECO:0000313" key="3">
    <source>
        <dbReference type="EMBL" id="MDF9408526.1"/>
    </source>
</evidence>
<keyword evidence="3" id="KW-0067">ATP-binding</keyword>
<feature type="region of interest" description="Disordered" evidence="1">
    <location>
        <begin position="510"/>
        <end position="534"/>
    </location>
</feature>
<dbReference type="Proteomes" id="UP001154312">
    <property type="component" value="Unassembled WGS sequence"/>
</dbReference>
<dbReference type="RefSeq" id="WP_277443853.1">
    <property type="nucleotide sequence ID" value="NZ_JAKOAV010000015.1"/>
</dbReference>
<dbReference type="SUPFAM" id="SSF52540">
    <property type="entry name" value="P-loop containing nucleoside triphosphate hydrolases"/>
    <property type="match status" value="1"/>
</dbReference>
<protein>
    <submittedName>
        <fullName evidence="3">ATP-binding protein</fullName>
    </submittedName>
</protein>